<reference evidence="2" key="1">
    <citation type="submission" date="2020-07" db="EMBL/GenBank/DDBJ databases">
        <title>The High-quality genome of the commercially important snow crab, Chionoecetes opilio.</title>
        <authorList>
            <person name="Jeong J.-H."/>
            <person name="Ryu S."/>
        </authorList>
    </citation>
    <scope>NUCLEOTIDE SEQUENCE</scope>
    <source>
        <strain evidence="2">MADBK_172401_WGS</strain>
        <tissue evidence="2">Digestive gland</tissue>
    </source>
</reference>
<sequence length="169" mass="18119">MAPHHEVAAAGPARRLSGQGKTRQTESARTQALPSMRLSECTVGVVQSVCSDMAGVAAKGGTFWRLFRPQTPQGGLIRPALPIIRTSPHTSPVQCDRWRSGDGWRRCPVDQLSRPRVLVSLHSMWRTLDAQVSVAGRPPVWGTSHIPNGQLPGYTPAATPLPGAAYAPS</sequence>
<protein>
    <submittedName>
        <fullName evidence="2">Uncharacterized protein</fullName>
    </submittedName>
</protein>
<dbReference type="AlphaFoldDB" id="A0A8J4Y295"/>
<comment type="caution">
    <text evidence="2">The sequence shown here is derived from an EMBL/GenBank/DDBJ whole genome shotgun (WGS) entry which is preliminary data.</text>
</comment>
<gene>
    <name evidence="2" type="ORF">GWK47_051435</name>
</gene>
<evidence type="ECO:0000256" key="1">
    <source>
        <dbReference type="SAM" id="MobiDB-lite"/>
    </source>
</evidence>
<dbReference type="Proteomes" id="UP000770661">
    <property type="component" value="Unassembled WGS sequence"/>
</dbReference>
<dbReference type="EMBL" id="JACEEZ010015238">
    <property type="protein sequence ID" value="KAG0718977.1"/>
    <property type="molecule type" value="Genomic_DNA"/>
</dbReference>
<dbReference type="OrthoDB" id="6434442at2759"/>
<feature type="compositionally biased region" description="Polar residues" evidence="1">
    <location>
        <begin position="19"/>
        <end position="31"/>
    </location>
</feature>
<keyword evidence="3" id="KW-1185">Reference proteome</keyword>
<feature type="region of interest" description="Disordered" evidence="1">
    <location>
        <begin position="1"/>
        <end position="31"/>
    </location>
</feature>
<accession>A0A8J4Y295</accession>
<evidence type="ECO:0000313" key="3">
    <source>
        <dbReference type="Proteomes" id="UP000770661"/>
    </source>
</evidence>
<organism evidence="2 3">
    <name type="scientific">Chionoecetes opilio</name>
    <name type="common">Atlantic snow crab</name>
    <name type="synonym">Cancer opilio</name>
    <dbReference type="NCBI Taxonomy" id="41210"/>
    <lineage>
        <taxon>Eukaryota</taxon>
        <taxon>Metazoa</taxon>
        <taxon>Ecdysozoa</taxon>
        <taxon>Arthropoda</taxon>
        <taxon>Crustacea</taxon>
        <taxon>Multicrustacea</taxon>
        <taxon>Malacostraca</taxon>
        <taxon>Eumalacostraca</taxon>
        <taxon>Eucarida</taxon>
        <taxon>Decapoda</taxon>
        <taxon>Pleocyemata</taxon>
        <taxon>Brachyura</taxon>
        <taxon>Eubrachyura</taxon>
        <taxon>Majoidea</taxon>
        <taxon>Majidae</taxon>
        <taxon>Chionoecetes</taxon>
    </lineage>
</organism>
<evidence type="ECO:0000313" key="2">
    <source>
        <dbReference type="EMBL" id="KAG0718977.1"/>
    </source>
</evidence>
<proteinExistence type="predicted"/>
<name>A0A8J4Y295_CHIOP</name>